<dbReference type="EMBL" id="CAIZ01000046">
    <property type="protein sequence ID" value="CCH69213.1"/>
    <property type="molecule type" value="Genomic_DNA"/>
</dbReference>
<dbReference type="PANTHER" id="PTHR43355:SF2">
    <property type="entry name" value="FLAVIN REDUCTASE (NADPH)"/>
    <property type="match status" value="1"/>
</dbReference>
<dbReference type="InterPro" id="IPR036291">
    <property type="entry name" value="NAD(P)-bd_dom_sf"/>
</dbReference>
<sequence>MLVATIVVFGGTGYTGGSVVREAAARDHHVISVSRSEPQEPVDGVRYEVGSVSEVAARVVPGADVVVAALSPRGDMAGRLVEVYGELARLSAQSGARYLQIGGFSSLRPGPGLPRVVEGEIPEQYRAEALEGEATRVMLAEQAPEELDWLFISPAGGYGSFAPGERTGTYRVGDEIALFDADGNSNISGADFALAIVDEIENPRHHREHIGIAY</sequence>
<proteinExistence type="predicted"/>
<organism evidence="2 3">
    <name type="scientific">Phycicoccus elongatus Lp2</name>
    <dbReference type="NCBI Taxonomy" id="1193181"/>
    <lineage>
        <taxon>Bacteria</taxon>
        <taxon>Bacillati</taxon>
        <taxon>Actinomycetota</taxon>
        <taxon>Actinomycetes</taxon>
        <taxon>Micrococcales</taxon>
        <taxon>Intrasporangiaceae</taxon>
        <taxon>Phycicoccus</taxon>
    </lineage>
</organism>
<feature type="domain" description="NAD(P)-binding" evidence="1">
    <location>
        <begin position="10"/>
        <end position="203"/>
    </location>
</feature>
<dbReference type="STRING" id="1193181.BN10_140025"/>
<dbReference type="Proteomes" id="UP000013167">
    <property type="component" value="Unassembled WGS sequence"/>
</dbReference>
<dbReference type="Pfam" id="PF13460">
    <property type="entry name" value="NAD_binding_10"/>
    <property type="match status" value="1"/>
</dbReference>
<dbReference type="Gene3D" id="3.40.50.720">
    <property type="entry name" value="NAD(P)-binding Rossmann-like Domain"/>
    <property type="match status" value="1"/>
</dbReference>
<evidence type="ECO:0000313" key="2">
    <source>
        <dbReference type="EMBL" id="CCH69213.1"/>
    </source>
</evidence>
<dbReference type="eggNOG" id="COG2910">
    <property type="taxonomic scope" value="Bacteria"/>
</dbReference>
<dbReference type="HOGENOM" id="CLU_025711_3_1_11"/>
<accession>N0DY59</accession>
<comment type="caution">
    <text evidence="2">The sequence shown here is derived from an EMBL/GenBank/DDBJ whole genome shotgun (WGS) entry which is preliminary data.</text>
</comment>
<dbReference type="GO" id="GO:0016646">
    <property type="term" value="F:oxidoreductase activity, acting on the CH-NH group of donors, NAD or NADP as acceptor"/>
    <property type="evidence" value="ECO:0007669"/>
    <property type="project" value="TreeGrafter"/>
</dbReference>
<name>N0DY59_9MICO</name>
<reference evidence="2 3" key="1">
    <citation type="journal article" date="2013" name="ISME J.">
        <title>A metabolic model for members of the genus Tetrasphaera involved in enhanced biological phosphorus removal.</title>
        <authorList>
            <person name="Kristiansen R."/>
            <person name="Nguyen H.T.T."/>
            <person name="Saunders A.M."/>
            <person name="Nielsen J.L."/>
            <person name="Wimmer R."/>
            <person name="Le V.Q."/>
            <person name="McIlroy S.J."/>
            <person name="Petrovski S."/>
            <person name="Seviour R.J."/>
            <person name="Calteau A."/>
            <person name="Nielsen K.L."/>
            <person name="Nielsen P.H."/>
        </authorList>
    </citation>
    <scope>NUCLEOTIDE SEQUENCE [LARGE SCALE GENOMIC DNA]</scope>
    <source>
        <strain evidence="2 3">Lp2</strain>
    </source>
</reference>
<evidence type="ECO:0000313" key="3">
    <source>
        <dbReference type="Proteomes" id="UP000013167"/>
    </source>
</evidence>
<dbReference type="AlphaFoldDB" id="N0DY59"/>
<dbReference type="PANTHER" id="PTHR43355">
    <property type="entry name" value="FLAVIN REDUCTASE (NADPH)"/>
    <property type="match status" value="1"/>
</dbReference>
<dbReference type="InterPro" id="IPR016040">
    <property type="entry name" value="NAD(P)-bd_dom"/>
</dbReference>
<dbReference type="RefSeq" id="WP_010849371.1">
    <property type="nucleotide sequence ID" value="NZ_HF570956.1"/>
</dbReference>
<dbReference type="SUPFAM" id="SSF51735">
    <property type="entry name" value="NAD(P)-binding Rossmann-fold domains"/>
    <property type="match status" value="1"/>
</dbReference>
<gene>
    <name evidence="2" type="ORF">BN10_140025</name>
</gene>
<evidence type="ECO:0000259" key="1">
    <source>
        <dbReference type="Pfam" id="PF13460"/>
    </source>
</evidence>
<keyword evidence="3" id="KW-1185">Reference proteome</keyword>
<protein>
    <recommendedName>
        <fullName evidence="1">NAD(P)-binding domain-containing protein</fullName>
    </recommendedName>
</protein>
<dbReference type="InterPro" id="IPR051606">
    <property type="entry name" value="Polyketide_Oxido-like"/>
</dbReference>